<feature type="chain" id="PRO_5011520440" evidence="2">
    <location>
        <begin position="28"/>
        <end position="384"/>
    </location>
</feature>
<protein>
    <submittedName>
        <fullName evidence="3">TRAP-type C4-dicarboxylate transport system, substrate-binding protein</fullName>
    </submittedName>
</protein>
<dbReference type="OrthoDB" id="9177965at2"/>
<sequence>MKTRNRTAILSMATLASAVLMASVADARELNYALGAPPGTPAHEALEFYADKVGELSGGDLTVKVFPLSLLSFAEMSSGIRDGIADMGLILTPYHAGEFPPINLLAESSMLLTLEEELEAGKEGVAFGAALSEFMMFRCPECIDRFEQQNQVYLGHAAGTAYGLMCDEPVMSLEDVGGKRVRVGAGNFARWSEAVGATPVTMSANEMREAISQGIVDCIALSSPEIQNYGLVGLVTDLTMAVPGGVFPFASFQTNQDLWRSLSDKERETLLRGAAEGNAAISWTYVEAAEESFELVREEGARFHEADESLVKATSDFIATDMETLVKQYEERYGLDNAEAMLDAFRPILSDWVARVAQVDSQEELANLYWEHIFSKIDVASHGL</sequence>
<dbReference type="Proteomes" id="UP000198762">
    <property type="component" value="Unassembled WGS sequence"/>
</dbReference>
<dbReference type="Gene3D" id="3.40.190.170">
    <property type="entry name" value="Bacterial extracellular solute-binding protein, family 7"/>
    <property type="match status" value="1"/>
</dbReference>
<keyword evidence="4" id="KW-1185">Reference proteome</keyword>
<dbReference type="InterPro" id="IPR038404">
    <property type="entry name" value="TRAP_DctP_sf"/>
</dbReference>
<evidence type="ECO:0000256" key="2">
    <source>
        <dbReference type="SAM" id="SignalP"/>
    </source>
</evidence>
<reference evidence="4" key="1">
    <citation type="submission" date="2016-10" db="EMBL/GenBank/DDBJ databases">
        <authorList>
            <person name="Varghese N."/>
            <person name="Submissions S."/>
        </authorList>
    </citation>
    <scope>NUCLEOTIDE SEQUENCE [LARGE SCALE GENOMIC DNA]</scope>
    <source>
        <strain evidence="4">CGMCC 1.6489</strain>
    </source>
</reference>
<keyword evidence="1 2" id="KW-0732">Signal</keyword>
<dbReference type="RefSeq" id="WP_091854656.1">
    <property type="nucleotide sequence ID" value="NZ_FOHZ01000030.1"/>
</dbReference>
<dbReference type="PANTHER" id="PTHR33376:SF15">
    <property type="entry name" value="BLL6794 PROTEIN"/>
    <property type="match status" value="1"/>
</dbReference>
<dbReference type="CDD" id="cd13666">
    <property type="entry name" value="PBP2_TRAP_DctP_like_1"/>
    <property type="match status" value="1"/>
</dbReference>
<evidence type="ECO:0000256" key="1">
    <source>
        <dbReference type="ARBA" id="ARBA00022729"/>
    </source>
</evidence>
<feature type="signal peptide" evidence="2">
    <location>
        <begin position="1"/>
        <end position="27"/>
    </location>
</feature>
<gene>
    <name evidence="3" type="ORF">SAMN04487962_1305</name>
</gene>
<dbReference type="NCBIfam" id="NF037995">
    <property type="entry name" value="TRAP_S1"/>
    <property type="match status" value="1"/>
</dbReference>
<dbReference type="Pfam" id="PF03480">
    <property type="entry name" value="DctP"/>
    <property type="match status" value="1"/>
</dbReference>
<dbReference type="GO" id="GO:0055085">
    <property type="term" value="P:transmembrane transport"/>
    <property type="evidence" value="ECO:0007669"/>
    <property type="project" value="InterPro"/>
</dbReference>
<accession>A0A1I0HLR1</accession>
<evidence type="ECO:0000313" key="4">
    <source>
        <dbReference type="Proteomes" id="UP000198762"/>
    </source>
</evidence>
<dbReference type="AlphaFoldDB" id="A0A1I0HLR1"/>
<name>A0A1I0HLR1_9GAMM</name>
<evidence type="ECO:0000313" key="3">
    <source>
        <dbReference type="EMBL" id="SET84101.1"/>
    </source>
</evidence>
<dbReference type="EMBL" id="FOHZ01000030">
    <property type="protein sequence ID" value="SET84101.1"/>
    <property type="molecule type" value="Genomic_DNA"/>
</dbReference>
<dbReference type="InterPro" id="IPR018389">
    <property type="entry name" value="DctP_fam"/>
</dbReference>
<dbReference type="STRING" id="430453.SAMN04487962_1305"/>
<organism evidence="3 4">
    <name type="scientific">Marinobacter segnicrescens</name>
    <dbReference type="NCBI Taxonomy" id="430453"/>
    <lineage>
        <taxon>Bacteria</taxon>
        <taxon>Pseudomonadati</taxon>
        <taxon>Pseudomonadota</taxon>
        <taxon>Gammaproteobacteria</taxon>
        <taxon>Pseudomonadales</taxon>
        <taxon>Marinobacteraceae</taxon>
        <taxon>Marinobacter</taxon>
    </lineage>
</organism>
<dbReference type="PANTHER" id="PTHR33376">
    <property type="match status" value="1"/>
</dbReference>
<proteinExistence type="predicted"/>